<dbReference type="Proteomes" id="UP001600165">
    <property type="component" value="Unassembled WGS sequence"/>
</dbReference>
<protein>
    <submittedName>
        <fullName evidence="1">Aldose epimerase</fullName>
    </submittedName>
</protein>
<dbReference type="Gene3D" id="2.70.98.10">
    <property type="match status" value="1"/>
</dbReference>
<proteinExistence type="predicted"/>
<sequence>MLSSPEFAAKLALTRFNLGSELVYAIALKQAQYPTYVLRDQAADARLEIVTERGGLVSHWQLQGRDVLYFDAERFADASKSVRGGIPILFPICGNLPDNTYTLDGQNYPLKQHGFARDLAWEVSDRGTDQSAHLTLILNSNEETQQVYPFDFQLAFTYRLQGNTLTIEQQVTNRSDQPMPFSLGLHPYFLTTDKSQLKFEIPSNRYQDQISKDIHTFNGEFDWTAAEIDIAFFNLERPSAVVTNYEQETRLTLEWSEAYPVLVFWTVAGKDYYCLEPWTGPRNAFNTGDHLITLPPHATQTLQVKLTAELI</sequence>
<dbReference type="SUPFAM" id="SSF74650">
    <property type="entry name" value="Galactose mutarotase-like"/>
    <property type="match status" value="1"/>
</dbReference>
<dbReference type="InterPro" id="IPR008183">
    <property type="entry name" value="Aldose_1/G6P_1-epimerase"/>
</dbReference>
<dbReference type="EMBL" id="JBHZOL010000093">
    <property type="protein sequence ID" value="MFE4107788.1"/>
    <property type="molecule type" value="Genomic_DNA"/>
</dbReference>
<comment type="caution">
    <text evidence="1">The sequence shown here is derived from an EMBL/GenBank/DDBJ whole genome shotgun (WGS) entry which is preliminary data.</text>
</comment>
<reference evidence="1 2" key="1">
    <citation type="submission" date="2024-10" db="EMBL/GenBank/DDBJ databases">
        <authorList>
            <person name="Ratan Roy A."/>
            <person name="Morales Sandoval P.H."/>
            <person name="De Los Santos Villalobos S."/>
            <person name="Chakraborty S."/>
            <person name="Mukherjee J."/>
        </authorList>
    </citation>
    <scope>NUCLEOTIDE SEQUENCE [LARGE SCALE GENOMIC DNA]</scope>
    <source>
        <strain evidence="1 2">S1</strain>
    </source>
</reference>
<dbReference type="InterPro" id="IPR014718">
    <property type="entry name" value="GH-type_carb-bd"/>
</dbReference>
<dbReference type="Pfam" id="PF01263">
    <property type="entry name" value="Aldose_epim"/>
    <property type="match status" value="1"/>
</dbReference>
<dbReference type="InterPro" id="IPR011013">
    <property type="entry name" value="Gal_mutarotase_sf_dom"/>
</dbReference>
<accession>A0ABW6IHW7</accession>
<dbReference type="PANTHER" id="PTHR11122">
    <property type="entry name" value="APOSPORY-ASSOCIATED PROTEIN C-RELATED"/>
    <property type="match status" value="1"/>
</dbReference>
<evidence type="ECO:0000313" key="2">
    <source>
        <dbReference type="Proteomes" id="UP001600165"/>
    </source>
</evidence>
<dbReference type="RefSeq" id="WP_377966840.1">
    <property type="nucleotide sequence ID" value="NZ_JBHZOL010000093.1"/>
</dbReference>
<organism evidence="1 2">
    <name type="scientific">Almyronema epifaneia S1</name>
    <dbReference type="NCBI Taxonomy" id="2991925"/>
    <lineage>
        <taxon>Bacteria</taxon>
        <taxon>Bacillati</taxon>
        <taxon>Cyanobacteriota</taxon>
        <taxon>Cyanophyceae</taxon>
        <taxon>Nodosilineales</taxon>
        <taxon>Nodosilineaceae</taxon>
        <taxon>Almyronema</taxon>
        <taxon>Almyronema epifaneia</taxon>
    </lineage>
</organism>
<gene>
    <name evidence="1" type="ORF">ACFVKH_15985</name>
</gene>
<evidence type="ECO:0000313" key="1">
    <source>
        <dbReference type="EMBL" id="MFE4107788.1"/>
    </source>
</evidence>
<name>A0ABW6IHW7_9CYAN</name>
<dbReference type="PANTHER" id="PTHR11122:SF13">
    <property type="entry name" value="GLUCOSE-6-PHOSPHATE 1-EPIMERASE"/>
    <property type="match status" value="1"/>
</dbReference>
<dbReference type="CDD" id="cd09025">
    <property type="entry name" value="Aldose_epim_Slr1438"/>
    <property type="match status" value="1"/>
</dbReference>
<keyword evidence="2" id="KW-1185">Reference proteome</keyword>